<evidence type="ECO:0000313" key="2">
    <source>
        <dbReference type="EMBL" id="MBA5686721.1"/>
    </source>
</evidence>
<sequence length="128" mass="14272">MKIFGGSSFVRSSGITSALPVAFQLAVTSLMALARMSLLMLLPQPPATFELLLLKPMENAGLGAPAAQTHMNHDDNVIPRRMDVSSHFNYGGNGFDRMKLARIEREANRNWLSRLLCRLFDCYREATD</sequence>
<dbReference type="Proteomes" id="UP000573499">
    <property type="component" value="Unassembled WGS sequence"/>
</dbReference>
<protein>
    <submittedName>
        <fullName evidence="2">Uncharacterized protein</fullName>
    </submittedName>
</protein>
<accession>A0A7W2F7X0</accession>
<dbReference type="EMBL" id="JACEZU010000003">
    <property type="protein sequence ID" value="MBA5686721.1"/>
    <property type="molecule type" value="Genomic_DNA"/>
</dbReference>
<keyword evidence="1" id="KW-0812">Transmembrane</keyword>
<keyword evidence="3" id="KW-1185">Reference proteome</keyword>
<organism evidence="2 3">
    <name type="scientific">Rugamonas apoptosis</name>
    <dbReference type="NCBI Taxonomy" id="2758570"/>
    <lineage>
        <taxon>Bacteria</taxon>
        <taxon>Pseudomonadati</taxon>
        <taxon>Pseudomonadota</taxon>
        <taxon>Betaproteobacteria</taxon>
        <taxon>Burkholderiales</taxon>
        <taxon>Oxalobacteraceae</taxon>
        <taxon>Telluria group</taxon>
        <taxon>Rugamonas</taxon>
    </lineage>
</organism>
<reference evidence="2 3" key="1">
    <citation type="submission" date="2020-07" db="EMBL/GenBank/DDBJ databases">
        <title>Novel species isolated from subtropical streams in China.</title>
        <authorList>
            <person name="Lu H."/>
        </authorList>
    </citation>
    <scope>NUCLEOTIDE SEQUENCE [LARGE SCALE GENOMIC DNA]</scope>
    <source>
        <strain evidence="2 3">LX47W</strain>
    </source>
</reference>
<dbReference type="AlphaFoldDB" id="A0A7W2F7X0"/>
<feature type="transmembrane region" description="Helical" evidence="1">
    <location>
        <begin position="21"/>
        <end position="42"/>
    </location>
</feature>
<gene>
    <name evidence="2" type="ORF">H3H39_06590</name>
</gene>
<name>A0A7W2F7X0_9BURK</name>
<evidence type="ECO:0000313" key="3">
    <source>
        <dbReference type="Proteomes" id="UP000573499"/>
    </source>
</evidence>
<keyword evidence="1" id="KW-1133">Transmembrane helix</keyword>
<keyword evidence="1" id="KW-0472">Membrane</keyword>
<evidence type="ECO:0000256" key="1">
    <source>
        <dbReference type="SAM" id="Phobius"/>
    </source>
</evidence>
<comment type="caution">
    <text evidence="2">The sequence shown here is derived from an EMBL/GenBank/DDBJ whole genome shotgun (WGS) entry which is preliminary data.</text>
</comment>
<proteinExistence type="predicted"/>
<dbReference type="RefSeq" id="WP_182152588.1">
    <property type="nucleotide sequence ID" value="NZ_JACEZU010000003.1"/>
</dbReference>